<evidence type="ECO:0000313" key="2">
    <source>
        <dbReference type="EMBL" id="MDX5930917.1"/>
    </source>
</evidence>
<evidence type="ECO:0000313" key="3">
    <source>
        <dbReference type="Proteomes" id="UP001279553"/>
    </source>
</evidence>
<accession>A0AAW9DQI8</accession>
<reference evidence="2 3" key="1">
    <citation type="submission" date="2023-11" db="EMBL/GenBank/DDBJ databases">
        <title>MicrobeMod: A computational toolkit for identifying prokaryotic methylation and restriction-modification with nanopore sequencing.</title>
        <authorList>
            <person name="Crits-Christoph A."/>
            <person name="Kang S.C."/>
            <person name="Lee H."/>
            <person name="Ostrov N."/>
        </authorList>
    </citation>
    <scope>NUCLEOTIDE SEQUENCE [LARGE SCALE GENOMIC DNA]</scope>
    <source>
        <strain evidence="2 3">DSMZ 700</strain>
    </source>
</reference>
<protein>
    <recommendedName>
        <fullName evidence="4">NnrS family protein</fullName>
    </recommendedName>
</protein>
<dbReference type="EMBL" id="JAWXYB010000018">
    <property type="protein sequence ID" value="MDX5930917.1"/>
    <property type="molecule type" value="Genomic_DNA"/>
</dbReference>
<dbReference type="RefSeq" id="WP_319613841.1">
    <property type="nucleotide sequence ID" value="NZ_JAWXYB010000018.1"/>
</dbReference>
<feature type="transmembrane region" description="Helical" evidence="1">
    <location>
        <begin position="12"/>
        <end position="35"/>
    </location>
</feature>
<feature type="transmembrane region" description="Helical" evidence="1">
    <location>
        <begin position="360"/>
        <end position="377"/>
    </location>
</feature>
<sequence>MVRPSRRKSPTLRLTPLMAGVGAAACLAGAIGLALDAGLGLAPLRADVTGIGRYGDAVFVIDPGRALLLASVALAAGAWMVATIGRRDTRPAPVAIGLVLAGAAAILAQGLFTGLFAGLGALVLTALMTARRQMPHALSLVVMPAVIVAVVGFDLPGAALDAASPFLLAGGAIAMLAGAVVATRTLDLFRMAAALALGWTGLAVLSLGLGDPGAAGLAIGANAVIVAAIGLIGVTLFEATGTVSLDWLGGLARGMPRFALLMLGVFGFVGVLPPGPGFAAMAGVMARAIREGDVMIVAALGVWIALMAFAALRGFGLAALGRPRSLRAAAAEDAERPVLIALGLLLAGGLVLGLARWADFVLAVALIVIAFGVRAWLVRSEPAEIVGFDDGFARPPAWLPFGDPATQITATGFALGMVAPAWAARWTGMSVTAWRRLRARSG</sequence>
<keyword evidence="3" id="KW-1185">Reference proteome</keyword>
<feature type="transmembrane region" description="Helical" evidence="1">
    <location>
        <begin position="162"/>
        <end position="181"/>
    </location>
</feature>
<dbReference type="Proteomes" id="UP001279553">
    <property type="component" value="Unassembled WGS sequence"/>
</dbReference>
<feature type="transmembrane region" description="Helical" evidence="1">
    <location>
        <begin position="337"/>
        <end position="354"/>
    </location>
</feature>
<name>A0AAW9DQI8_ACIAO</name>
<feature type="transmembrane region" description="Helical" evidence="1">
    <location>
        <begin position="294"/>
        <end position="316"/>
    </location>
</feature>
<keyword evidence="1" id="KW-1133">Transmembrane helix</keyword>
<evidence type="ECO:0000256" key="1">
    <source>
        <dbReference type="SAM" id="Phobius"/>
    </source>
</evidence>
<keyword evidence="1" id="KW-0812">Transmembrane</keyword>
<feature type="transmembrane region" description="Helical" evidence="1">
    <location>
        <begin position="137"/>
        <end position="156"/>
    </location>
</feature>
<feature type="transmembrane region" description="Helical" evidence="1">
    <location>
        <begin position="114"/>
        <end position="130"/>
    </location>
</feature>
<dbReference type="AlphaFoldDB" id="A0AAW9DQI8"/>
<dbReference type="PROSITE" id="PS51257">
    <property type="entry name" value="PROKAR_LIPOPROTEIN"/>
    <property type="match status" value="1"/>
</dbReference>
<evidence type="ECO:0008006" key="4">
    <source>
        <dbReference type="Google" id="ProtNLM"/>
    </source>
</evidence>
<organism evidence="2 3">
    <name type="scientific">Acidiphilium acidophilum</name>
    <name type="common">Thiobacillus acidophilus</name>
    <dbReference type="NCBI Taxonomy" id="76588"/>
    <lineage>
        <taxon>Bacteria</taxon>
        <taxon>Pseudomonadati</taxon>
        <taxon>Pseudomonadota</taxon>
        <taxon>Alphaproteobacteria</taxon>
        <taxon>Acetobacterales</taxon>
        <taxon>Acidocellaceae</taxon>
        <taxon>Acidiphilium</taxon>
    </lineage>
</organism>
<keyword evidence="1" id="KW-0472">Membrane</keyword>
<proteinExistence type="predicted"/>
<gene>
    <name evidence="2" type="ORF">SIL87_09090</name>
</gene>
<feature type="transmembrane region" description="Helical" evidence="1">
    <location>
        <begin position="258"/>
        <end position="282"/>
    </location>
</feature>
<feature type="transmembrane region" description="Helical" evidence="1">
    <location>
        <begin position="188"/>
        <end position="209"/>
    </location>
</feature>
<feature type="transmembrane region" description="Helical" evidence="1">
    <location>
        <begin position="215"/>
        <end position="237"/>
    </location>
</feature>
<comment type="caution">
    <text evidence="2">The sequence shown here is derived from an EMBL/GenBank/DDBJ whole genome shotgun (WGS) entry which is preliminary data.</text>
</comment>
<feature type="transmembrane region" description="Helical" evidence="1">
    <location>
        <begin position="66"/>
        <end position="85"/>
    </location>
</feature>